<proteinExistence type="predicted"/>
<dbReference type="PANTHER" id="PTHR30619:SF1">
    <property type="entry name" value="RECOMBINATION PROTEIN 2"/>
    <property type="match status" value="1"/>
</dbReference>
<accession>A0A1G1ZU63</accession>
<keyword evidence="1" id="KW-1133">Transmembrane helix</keyword>
<dbReference type="SUPFAM" id="SSF56281">
    <property type="entry name" value="Metallo-hydrolase/oxidoreductase"/>
    <property type="match status" value="1"/>
</dbReference>
<dbReference type="EMBL" id="MHJM01000010">
    <property type="protein sequence ID" value="OGY68031.1"/>
    <property type="molecule type" value="Genomic_DNA"/>
</dbReference>
<dbReference type="Proteomes" id="UP000176284">
    <property type="component" value="Unassembled WGS sequence"/>
</dbReference>
<dbReference type="STRING" id="1798410.A3H63_01685"/>
<feature type="domain" description="Metallo-beta-lactamase" evidence="2">
    <location>
        <begin position="58"/>
        <end position="254"/>
    </location>
</feature>
<comment type="caution">
    <text evidence="3">The sequence shown here is derived from an EMBL/GenBank/DDBJ whole genome shotgun (WGS) entry which is preliminary data.</text>
</comment>
<organism evidence="3 4">
    <name type="scientific">Candidatus Harrisonbacteria bacterium RIFCSPLOWO2_02_FULL_45_10c</name>
    <dbReference type="NCBI Taxonomy" id="1798410"/>
    <lineage>
        <taxon>Bacteria</taxon>
        <taxon>Candidatus Harrisoniibacteriota</taxon>
    </lineage>
</organism>
<dbReference type="InterPro" id="IPR036866">
    <property type="entry name" value="RibonucZ/Hydroxyglut_hydro"/>
</dbReference>
<evidence type="ECO:0000259" key="2">
    <source>
        <dbReference type="SMART" id="SM00849"/>
    </source>
</evidence>
<dbReference type="Gene3D" id="3.60.15.10">
    <property type="entry name" value="Ribonuclease Z/Hydroxyacylglutathione hydrolase-like"/>
    <property type="match status" value="1"/>
</dbReference>
<keyword evidence="1" id="KW-0472">Membrane</keyword>
<name>A0A1G1ZU63_9BACT</name>
<dbReference type="AlphaFoldDB" id="A0A1G1ZU63"/>
<dbReference type="SMART" id="SM00849">
    <property type="entry name" value="Lactamase_B"/>
    <property type="match status" value="1"/>
</dbReference>
<evidence type="ECO:0000313" key="3">
    <source>
        <dbReference type="EMBL" id="OGY68031.1"/>
    </source>
</evidence>
<feature type="transmembrane region" description="Helical" evidence="1">
    <location>
        <begin position="6"/>
        <end position="27"/>
    </location>
</feature>
<keyword evidence="1" id="KW-0812">Transmembrane</keyword>
<dbReference type="InterPro" id="IPR001279">
    <property type="entry name" value="Metallo-B-lactamas"/>
</dbReference>
<dbReference type="InterPro" id="IPR035681">
    <property type="entry name" value="ComA-like_MBL"/>
</dbReference>
<protein>
    <recommendedName>
        <fullName evidence="2">Metallo-beta-lactamase domain-containing protein</fullName>
    </recommendedName>
</protein>
<dbReference type="InterPro" id="IPR052159">
    <property type="entry name" value="Competence_DNA_uptake"/>
</dbReference>
<gene>
    <name evidence="3" type="ORF">A3H63_01685</name>
</gene>
<evidence type="ECO:0000256" key="1">
    <source>
        <dbReference type="SAM" id="Phobius"/>
    </source>
</evidence>
<reference evidence="3 4" key="1">
    <citation type="journal article" date="2016" name="Nat. Commun.">
        <title>Thousands of microbial genomes shed light on interconnected biogeochemical processes in an aquifer system.</title>
        <authorList>
            <person name="Anantharaman K."/>
            <person name="Brown C.T."/>
            <person name="Hug L.A."/>
            <person name="Sharon I."/>
            <person name="Castelle C.J."/>
            <person name="Probst A.J."/>
            <person name="Thomas B.C."/>
            <person name="Singh A."/>
            <person name="Wilkins M.J."/>
            <person name="Karaoz U."/>
            <person name="Brodie E.L."/>
            <person name="Williams K.H."/>
            <person name="Hubbard S.S."/>
            <person name="Banfield J.F."/>
        </authorList>
    </citation>
    <scope>NUCLEOTIDE SEQUENCE [LARGE SCALE GENOMIC DNA]</scope>
</reference>
<dbReference type="CDD" id="cd07731">
    <property type="entry name" value="ComA-like_MBL-fold"/>
    <property type="match status" value="1"/>
</dbReference>
<evidence type="ECO:0000313" key="4">
    <source>
        <dbReference type="Proteomes" id="UP000176284"/>
    </source>
</evidence>
<sequence length="299" mass="32588">MQKPPYRFAIIIASVFILTDAALWYGIIFDRAIAGPEVYFLDVGQGDSSLVLLPDRFQRVSPLADNFPHKIKILIDGGPPNGKVRKNLENIFPANDRYIDMAVISHPQLDHFGGFIDLFEKYDVGILVVGPAAGKGVYWEALRAVIEKRKIPVIVLSAGSTITYGESQWEIISPDSGAAAKDINDLALVMKLESGGISALFTGDIGANTEVALAAAYDIDVDILKVSHHGSRFSSNGVFLKEVSPLISAIEVGKNSYGHPTEDALRRLAAVSSQIYRTDANGLIKVAYQNQQLKVFSER</sequence>
<dbReference type="PANTHER" id="PTHR30619">
    <property type="entry name" value="DNA INTERNALIZATION/COMPETENCE PROTEIN COMEC/REC2"/>
    <property type="match status" value="1"/>
</dbReference>